<name>A0ABW2BPV7_9HYPH</name>
<dbReference type="Proteomes" id="UP001596292">
    <property type="component" value="Unassembled WGS sequence"/>
</dbReference>
<accession>A0ABW2BPV7</accession>
<proteinExistence type="predicted"/>
<reference evidence="3" key="1">
    <citation type="journal article" date="2019" name="Int. J. Syst. Evol. Microbiol.">
        <title>The Global Catalogue of Microorganisms (GCM) 10K type strain sequencing project: providing services to taxonomists for standard genome sequencing and annotation.</title>
        <authorList>
            <consortium name="The Broad Institute Genomics Platform"/>
            <consortium name="The Broad Institute Genome Sequencing Center for Infectious Disease"/>
            <person name="Wu L."/>
            <person name="Ma J."/>
        </authorList>
    </citation>
    <scope>NUCLEOTIDE SEQUENCE [LARGE SCALE GENOMIC DNA]</scope>
    <source>
        <strain evidence="3">CCUG 48316</strain>
    </source>
</reference>
<evidence type="ECO:0000313" key="2">
    <source>
        <dbReference type="EMBL" id="MFC6791774.1"/>
    </source>
</evidence>
<comment type="caution">
    <text evidence="2">The sequence shown here is derived from an EMBL/GenBank/DDBJ whole genome shotgun (WGS) entry which is preliminary data.</text>
</comment>
<dbReference type="SUPFAM" id="SSF141371">
    <property type="entry name" value="PilZ domain-like"/>
    <property type="match status" value="1"/>
</dbReference>
<keyword evidence="3" id="KW-1185">Reference proteome</keyword>
<dbReference type="RefSeq" id="WP_378972936.1">
    <property type="nucleotide sequence ID" value="NZ_JBHSWN010000001.1"/>
</dbReference>
<dbReference type="InterPro" id="IPR009875">
    <property type="entry name" value="PilZ_domain"/>
</dbReference>
<evidence type="ECO:0000313" key="3">
    <source>
        <dbReference type="Proteomes" id="UP001596292"/>
    </source>
</evidence>
<evidence type="ECO:0000259" key="1">
    <source>
        <dbReference type="Pfam" id="PF07238"/>
    </source>
</evidence>
<dbReference type="EMBL" id="JBHSWN010000001">
    <property type="protein sequence ID" value="MFC6791774.1"/>
    <property type="molecule type" value="Genomic_DNA"/>
</dbReference>
<gene>
    <name evidence="2" type="ORF">ACFQE0_20565</name>
</gene>
<organism evidence="2 3">
    <name type="scientific">Methylobacterium komagatae</name>
    <dbReference type="NCBI Taxonomy" id="374425"/>
    <lineage>
        <taxon>Bacteria</taxon>
        <taxon>Pseudomonadati</taxon>
        <taxon>Pseudomonadota</taxon>
        <taxon>Alphaproteobacteria</taxon>
        <taxon>Hyphomicrobiales</taxon>
        <taxon>Methylobacteriaceae</taxon>
        <taxon>Methylobacterium</taxon>
    </lineage>
</organism>
<protein>
    <submittedName>
        <fullName evidence="2">PilZ domain-containing protein</fullName>
    </submittedName>
</protein>
<dbReference type="Pfam" id="PF07238">
    <property type="entry name" value="PilZ"/>
    <property type="match status" value="1"/>
</dbReference>
<feature type="domain" description="PilZ" evidence="1">
    <location>
        <begin position="11"/>
        <end position="87"/>
    </location>
</feature>
<sequence>MGRLLDAPDNKRDLHRAPTFLDGLLHISGRDAIACIVWDMSERGAKIGIGCDVPLPLYFEISLVDEDVRLPCEGRWRSGESVGVRFRLNRGS</sequence>